<dbReference type="Pfam" id="PF02515">
    <property type="entry name" value="CoA_transf_3"/>
    <property type="match status" value="1"/>
</dbReference>
<dbReference type="OrthoDB" id="9797653at2"/>
<comment type="caution">
    <text evidence="2">The sequence shown here is derived from an EMBL/GenBank/DDBJ whole genome shotgun (WGS) entry which is preliminary data.</text>
</comment>
<dbReference type="PANTHER" id="PTHR48207:SF3">
    <property type="entry name" value="SUCCINATE--HYDROXYMETHYLGLUTARATE COA-TRANSFERASE"/>
    <property type="match status" value="1"/>
</dbReference>
<dbReference type="InterPro" id="IPR003673">
    <property type="entry name" value="CoA-Trfase_fam_III"/>
</dbReference>
<protein>
    <submittedName>
        <fullName evidence="2">Formyl-CoA transferase</fullName>
        <ecNumber evidence="2">2.8.3.16</ecNumber>
    </submittedName>
</protein>
<name>A0A7W8CRF1_9BACL</name>
<gene>
    <name evidence="2" type="ORF">HNQ44_001713</name>
</gene>
<evidence type="ECO:0000256" key="1">
    <source>
        <dbReference type="ARBA" id="ARBA00022679"/>
    </source>
</evidence>
<dbReference type="InterPro" id="IPR044855">
    <property type="entry name" value="CoA-Trfase_III_dom3_sf"/>
</dbReference>
<dbReference type="Proteomes" id="UP000525923">
    <property type="component" value="Unassembled WGS sequence"/>
</dbReference>
<accession>A0A7W8CRF1</accession>
<keyword evidence="1 2" id="KW-0808">Transferase</keyword>
<dbReference type="EMBL" id="JACHHE010000004">
    <property type="protein sequence ID" value="MBB5180285.1"/>
    <property type="molecule type" value="Genomic_DNA"/>
</dbReference>
<proteinExistence type="predicted"/>
<reference evidence="2 3" key="1">
    <citation type="submission" date="2020-08" db="EMBL/GenBank/DDBJ databases">
        <title>Genomic Encyclopedia of Type Strains, Phase IV (KMG-IV): sequencing the most valuable type-strain genomes for metagenomic binning, comparative biology and taxonomic classification.</title>
        <authorList>
            <person name="Goeker M."/>
        </authorList>
    </citation>
    <scope>NUCLEOTIDE SEQUENCE [LARGE SCALE GENOMIC DNA]</scope>
    <source>
        <strain evidence="2 3">DSM 15895</strain>
    </source>
</reference>
<dbReference type="InterPro" id="IPR023606">
    <property type="entry name" value="CoA-Trfase_III_dom_1_sf"/>
</dbReference>
<dbReference type="RefSeq" id="WP_135502016.1">
    <property type="nucleotide sequence ID" value="NZ_JACHHE010000004.1"/>
</dbReference>
<dbReference type="Gene3D" id="3.30.1540.10">
    <property type="entry name" value="formyl-coa transferase, domain 3"/>
    <property type="match status" value="1"/>
</dbReference>
<dbReference type="SUPFAM" id="SSF89796">
    <property type="entry name" value="CoA-transferase family III (CaiB/BaiF)"/>
    <property type="match status" value="1"/>
</dbReference>
<dbReference type="EC" id="2.8.3.16" evidence="2"/>
<keyword evidence="3" id="KW-1185">Reference proteome</keyword>
<dbReference type="InterPro" id="IPR050483">
    <property type="entry name" value="CoA-transferase_III_domain"/>
</dbReference>
<sequence>MEDKKKLPLEGLRVIDASTVLAGPMLATYLGDFGAEVIKVEHPAGDPLRNAGSHKDGESLEWKLVSRNKKPITLNFSTPKGQELFHQLAETADIVITNFRPQTLAKWNITYESLAKNNPGLILVKVSGFGEDGPYKERPGFGTLAEAMSGFAQVNGFPDRGPVLPSFALADYATAMMGAYATMVAVYERDHSEDGKGQSIDLPIYEALMGMLGNQVMEYDQLGVIPGRKGNRTGWTAPRNLYETQDGKWLAISGTSPAIVERIFKAIGREELLADPKFATNQARLQHADELEAIIADWMKQFPQEEILERFIRFEATIAPVYNVKEIMEDPHFIHRNNIVEVPDAHFGKVKMLNAAPKLSRTPGEIRHAGLELGSSNEAVYEELGLTPAEIEELRNGGII</sequence>
<dbReference type="Gene3D" id="3.40.50.10540">
    <property type="entry name" value="Crotonobetainyl-coa:carnitine coa-transferase, domain 1"/>
    <property type="match status" value="1"/>
</dbReference>
<dbReference type="AlphaFoldDB" id="A0A7W8CRF1"/>
<evidence type="ECO:0000313" key="2">
    <source>
        <dbReference type="EMBL" id="MBB5180285.1"/>
    </source>
</evidence>
<evidence type="ECO:0000313" key="3">
    <source>
        <dbReference type="Proteomes" id="UP000525923"/>
    </source>
</evidence>
<dbReference type="GO" id="GO:0033608">
    <property type="term" value="F:formyl-CoA transferase activity"/>
    <property type="evidence" value="ECO:0007669"/>
    <property type="project" value="UniProtKB-EC"/>
</dbReference>
<organism evidence="2 3">
    <name type="scientific">Planococcus koreensis</name>
    <dbReference type="NCBI Taxonomy" id="112331"/>
    <lineage>
        <taxon>Bacteria</taxon>
        <taxon>Bacillati</taxon>
        <taxon>Bacillota</taxon>
        <taxon>Bacilli</taxon>
        <taxon>Bacillales</taxon>
        <taxon>Caryophanaceae</taxon>
        <taxon>Planococcus</taxon>
    </lineage>
</organism>
<dbReference type="PANTHER" id="PTHR48207">
    <property type="entry name" value="SUCCINATE--HYDROXYMETHYLGLUTARATE COA-TRANSFERASE"/>
    <property type="match status" value="1"/>
</dbReference>